<gene>
    <name evidence="1" type="ORF">SAMN04487995_4564</name>
</gene>
<proteinExistence type="predicted"/>
<dbReference type="AlphaFoldDB" id="A0A1H6YXG5"/>
<dbReference type="Proteomes" id="UP000199532">
    <property type="component" value="Unassembled WGS sequence"/>
</dbReference>
<reference evidence="1 2" key="1">
    <citation type="submission" date="2016-10" db="EMBL/GenBank/DDBJ databases">
        <authorList>
            <person name="de Groot N.N."/>
        </authorList>
    </citation>
    <scope>NUCLEOTIDE SEQUENCE [LARGE SCALE GENOMIC DNA]</scope>
    <source>
        <strain evidence="1 2">DSM 19938</strain>
    </source>
</reference>
<keyword evidence="2" id="KW-1185">Reference proteome</keyword>
<accession>A0A1H6YXG5</accession>
<dbReference type="RefSeq" id="WP_090338547.1">
    <property type="nucleotide sequence ID" value="NZ_FNXY01000007.1"/>
</dbReference>
<organism evidence="1 2">
    <name type="scientific">Dyadobacter koreensis</name>
    <dbReference type="NCBI Taxonomy" id="408657"/>
    <lineage>
        <taxon>Bacteria</taxon>
        <taxon>Pseudomonadati</taxon>
        <taxon>Bacteroidota</taxon>
        <taxon>Cytophagia</taxon>
        <taxon>Cytophagales</taxon>
        <taxon>Spirosomataceae</taxon>
        <taxon>Dyadobacter</taxon>
    </lineage>
</organism>
<dbReference type="OrthoDB" id="5194627at2"/>
<evidence type="ECO:0008006" key="3">
    <source>
        <dbReference type="Google" id="ProtNLM"/>
    </source>
</evidence>
<dbReference type="STRING" id="408657.SAMN04487995_4564"/>
<evidence type="ECO:0000313" key="2">
    <source>
        <dbReference type="Proteomes" id="UP000199532"/>
    </source>
</evidence>
<dbReference type="EMBL" id="FNXY01000007">
    <property type="protein sequence ID" value="SEJ41415.1"/>
    <property type="molecule type" value="Genomic_DNA"/>
</dbReference>
<evidence type="ECO:0000313" key="1">
    <source>
        <dbReference type="EMBL" id="SEJ41415.1"/>
    </source>
</evidence>
<protein>
    <recommendedName>
        <fullName evidence="3">Sporadically distributed protein, TIGR04141 family</fullName>
    </recommendedName>
</protein>
<sequence length="602" mass="69680">MTIQEKIENILINENAYFYENSDNVQISNNKITEIFRIVSSVKTGNYLLNSIRLRLNQNENIYYSICVFKYTTKPTFIEEELPNWDEEKIAYLLIVEIEDYIVISKKNISKLQDFLKQFKPLDYSVLSTLFVTDDTSFEKFSLKNLNVSDKALREKTVEAIDLKENFSALGANNYLLNSLRLKNNDEKTSLMLNSSRINKFGKKNSIDNFCLWSKNLVHQIKSHVNTSTFLSIFAEPQDYETLKDGLIPISILFNFSNIYTDFEQGVINRVIVRYTLEDGRIHDKEINLIDFLAKFERLCKVDTVAGVNLIKNKTSKDLEIKLNDKSITIRSQKLKNVKLIQDNGNEISVIDYINGKNSFIINFDNIDLAYSNRKLFKDSRLIGNIPNFLKIFKTHNYLNNITSEKGAFLTTSTSFESNSLFGFVENNFLNDFDYFICDDLSKEWADHIGISENKISFFHSKHKTSNASASAFQDIVGQAQKNLGNLTPQDFQLESKRNIWNSTYNSSDRVNTLIVRSRRGQNSDQIIDQFKETIKNPYLRKEVILVIDFISKANLETYLDDLVNGVYFAERNETIQILWFISSLISSCQELNTEVTIYCKP</sequence>
<name>A0A1H6YXG5_9BACT</name>